<dbReference type="AlphaFoldDB" id="A0A2V3IGZ0"/>
<dbReference type="Proteomes" id="UP000247409">
    <property type="component" value="Unassembled WGS sequence"/>
</dbReference>
<keyword evidence="3" id="KW-1185">Reference proteome</keyword>
<dbReference type="EMBL" id="NBIV01000220">
    <property type="protein sequence ID" value="PXF41354.1"/>
    <property type="molecule type" value="Genomic_DNA"/>
</dbReference>
<reference evidence="2 3" key="1">
    <citation type="journal article" date="2018" name="Mol. Biol. Evol.">
        <title>Analysis of the draft genome of the red seaweed Gracilariopsis chorda provides insights into genome size evolution in Rhodophyta.</title>
        <authorList>
            <person name="Lee J."/>
            <person name="Yang E.C."/>
            <person name="Graf L."/>
            <person name="Yang J.H."/>
            <person name="Qiu H."/>
            <person name="Zel Zion U."/>
            <person name="Chan C.X."/>
            <person name="Stephens T.G."/>
            <person name="Weber A.P.M."/>
            <person name="Boo G.H."/>
            <person name="Boo S.M."/>
            <person name="Kim K.M."/>
            <person name="Shin Y."/>
            <person name="Jung M."/>
            <person name="Lee S.J."/>
            <person name="Yim H.S."/>
            <person name="Lee J.H."/>
            <person name="Bhattacharya D."/>
            <person name="Yoon H.S."/>
        </authorList>
    </citation>
    <scope>NUCLEOTIDE SEQUENCE [LARGE SCALE GENOMIC DNA]</scope>
    <source>
        <strain evidence="2 3">SKKU-2015</strain>
        <tissue evidence="2">Whole body</tissue>
    </source>
</reference>
<feature type="region of interest" description="Disordered" evidence="1">
    <location>
        <begin position="121"/>
        <end position="140"/>
    </location>
</feature>
<name>A0A2V3IGZ0_9FLOR</name>
<comment type="caution">
    <text evidence="2">The sequence shown here is derived from an EMBL/GenBank/DDBJ whole genome shotgun (WGS) entry which is preliminary data.</text>
</comment>
<proteinExistence type="predicted"/>
<evidence type="ECO:0000313" key="3">
    <source>
        <dbReference type="Proteomes" id="UP000247409"/>
    </source>
</evidence>
<evidence type="ECO:0000313" key="2">
    <source>
        <dbReference type="EMBL" id="PXF41354.1"/>
    </source>
</evidence>
<sequence length="140" mass="16518">MERRRDLVAEPMMYDKNHYQYRNTNEDILAVPDGRLRLRWRSLALGRDFFVAFVSRRTSKSEKHGAWWMSADTTAPWDECNARRACNNLESVSKAVSKEMRLTGDSKMNMLAAAARRIEQYQPSARRTRRQQRGAHRIER</sequence>
<feature type="compositionally biased region" description="Basic residues" evidence="1">
    <location>
        <begin position="126"/>
        <end position="140"/>
    </location>
</feature>
<organism evidence="2 3">
    <name type="scientific">Gracilariopsis chorda</name>
    <dbReference type="NCBI Taxonomy" id="448386"/>
    <lineage>
        <taxon>Eukaryota</taxon>
        <taxon>Rhodophyta</taxon>
        <taxon>Florideophyceae</taxon>
        <taxon>Rhodymeniophycidae</taxon>
        <taxon>Gracilariales</taxon>
        <taxon>Gracilariaceae</taxon>
        <taxon>Gracilariopsis</taxon>
    </lineage>
</organism>
<protein>
    <submittedName>
        <fullName evidence="2">Uncharacterized protein</fullName>
    </submittedName>
</protein>
<evidence type="ECO:0000256" key="1">
    <source>
        <dbReference type="SAM" id="MobiDB-lite"/>
    </source>
</evidence>
<gene>
    <name evidence="2" type="ORF">BWQ96_08924</name>
</gene>
<accession>A0A2V3IGZ0</accession>